<gene>
    <name evidence="2" type="ORF">BU16DRAFT_101605</name>
</gene>
<keyword evidence="3" id="KW-1185">Reference proteome</keyword>
<dbReference type="EMBL" id="MU004194">
    <property type="protein sequence ID" value="KAF2492038.1"/>
    <property type="molecule type" value="Genomic_DNA"/>
</dbReference>
<accession>A0A6A6QHX7</accession>
<dbReference type="OrthoDB" id="10507728at2759"/>
<evidence type="ECO:0000256" key="1">
    <source>
        <dbReference type="SAM" id="MobiDB-lite"/>
    </source>
</evidence>
<name>A0A6A6QHX7_9PEZI</name>
<evidence type="ECO:0000313" key="2">
    <source>
        <dbReference type="EMBL" id="KAF2492038.1"/>
    </source>
</evidence>
<proteinExistence type="predicted"/>
<evidence type="ECO:0000313" key="3">
    <source>
        <dbReference type="Proteomes" id="UP000799750"/>
    </source>
</evidence>
<organism evidence="2 3">
    <name type="scientific">Lophium mytilinum</name>
    <dbReference type="NCBI Taxonomy" id="390894"/>
    <lineage>
        <taxon>Eukaryota</taxon>
        <taxon>Fungi</taxon>
        <taxon>Dikarya</taxon>
        <taxon>Ascomycota</taxon>
        <taxon>Pezizomycotina</taxon>
        <taxon>Dothideomycetes</taxon>
        <taxon>Pleosporomycetidae</taxon>
        <taxon>Mytilinidiales</taxon>
        <taxon>Mytilinidiaceae</taxon>
        <taxon>Lophium</taxon>
    </lineage>
</organism>
<protein>
    <submittedName>
        <fullName evidence="2">Uncharacterized protein</fullName>
    </submittedName>
</protein>
<sequence>MAWQATRLGRHGMQAAISTICNVASDGLMLAPGCQALRPPLLRYGGRISETSPKVRRHPSRLSPAAKPPRPHSLHPSAHGWLPFPHPAHWPARWTPNSRGCLSGGAGCAPACPDSVRRRLLPVMWLPSTFTAQLPPSYSPHPVPALGSITPDQAPLPSSSLIRLCASSAGQSAILVLERRWMPMGPSAECHLFPAPVSHVCLESRPAARFTTSFPR</sequence>
<reference evidence="2" key="1">
    <citation type="journal article" date="2020" name="Stud. Mycol.">
        <title>101 Dothideomycetes genomes: a test case for predicting lifestyles and emergence of pathogens.</title>
        <authorList>
            <person name="Haridas S."/>
            <person name="Albert R."/>
            <person name="Binder M."/>
            <person name="Bloem J."/>
            <person name="Labutti K."/>
            <person name="Salamov A."/>
            <person name="Andreopoulos B."/>
            <person name="Baker S."/>
            <person name="Barry K."/>
            <person name="Bills G."/>
            <person name="Bluhm B."/>
            <person name="Cannon C."/>
            <person name="Castanera R."/>
            <person name="Culley D."/>
            <person name="Daum C."/>
            <person name="Ezra D."/>
            <person name="Gonzalez J."/>
            <person name="Henrissat B."/>
            <person name="Kuo A."/>
            <person name="Liang C."/>
            <person name="Lipzen A."/>
            <person name="Lutzoni F."/>
            <person name="Magnuson J."/>
            <person name="Mondo S."/>
            <person name="Nolan M."/>
            <person name="Ohm R."/>
            <person name="Pangilinan J."/>
            <person name="Park H.-J."/>
            <person name="Ramirez L."/>
            <person name="Alfaro M."/>
            <person name="Sun H."/>
            <person name="Tritt A."/>
            <person name="Yoshinaga Y."/>
            <person name="Zwiers L.-H."/>
            <person name="Turgeon B."/>
            <person name="Goodwin S."/>
            <person name="Spatafora J."/>
            <person name="Crous P."/>
            <person name="Grigoriev I."/>
        </authorList>
    </citation>
    <scope>NUCLEOTIDE SEQUENCE</scope>
    <source>
        <strain evidence="2">CBS 269.34</strain>
    </source>
</reference>
<dbReference type="AlphaFoldDB" id="A0A6A6QHX7"/>
<dbReference type="Proteomes" id="UP000799750">
    <property type="component" value="Unassembled WGS sequence"/>
</dbReference>
<feature type="region of interest" description="Disordered" evidence="1">
    <location>
        <begin position="45"/>
        <end position="78"/>
    </location>
</feature>